<reference evidence="15" key="1">
    <citation type="submission" date="2025-08" db="UniProtKB">
        <authorList>
            <consortium name="RefSeq"/>
        </authorList>
    </citation>
    <scope>IDENTIFICATION</scope>
</reference>
<dbReference type="Proteomes" id="UP000694888">
    <property type="component" value="Unplaced"/>
</dbReference>
<sequence length="648" mass="72790">MAPMLFITSWACVFLLSCLVGFANARPERGKWINGINKDQLTLWYVKSLYSGSQISVEIQCQSDAEVRLNISWVLRRSPCAQEYIGLNSTIAKSYLQSPQFLTTAYKETEYLNATVGYISCHKSRHLYIHPFNYTKPTVTRLTSKKTSATKTDEASTKTSGTEATAAADVSAESGKDGSAAAQPGKDGSAAAQPGKDGSAPAAGSESKPLQEGGTGANRKRREADSSKVTSSTPKPVSSSPAKAKTGVDYFPDRNENDADRFLKVWKDGYYVLILEFSSADSEKPLPDKFHAEITVRMTKDDNYISAADWPLLIFYGMMGLVYIGYGIFWLFMLACNWRDLLRVQFWVGGVILLGMLEKAVFFAEYENINKEGQPVQGAIILAELVSCVKRGLARMLVIIVCLGFGIIKPRLGQTLHKVLIAGVVYIILASIEGCMRATKERPDQSTEWMFAAVPLAVTDAIICWWIFSALLQTTRTLRLRRNVVKLSLYRHFTNTLIFAILASIAYMIWFLTQHRFKDCITDWKELWVDEAFWHLLFSVILLIIMILWRPTANNQRYAFSPLLDAAEDDIDDDQVLSEAYEGMKMRTTKTQQRNGSPRGFEDTERKMEDDLKWVEENIPSSLADKLLPALDSDEEIMNQKFEVSKMD</sequence>
<keyword evidence="14" id="KW-1185">Reference proteome</keyword>
<feature type="compositionally biased region" description="Polar residues" evidence="9">
    <location>
        <begin position="140"/>
        <end position="150"/>
    </location>
</feature>
<name>A0ABM0ZUN0_APLCA</name>
<dbReference type="PANTHER" id="PTHR21229:SF1">
    <property type="entry name" value="GH17801P"/>
    <property type="match status" value="1"/>
</dbReference>
<keyword evidence="3 11" id="KW-0732">Signal</keyword>
<dbReference type="InterPro" id="IPR009637">
    <property type="entry name" value="GPR107/GPR108-like"/>
</dbReference>
<proteinExistence type="inferred from homology"/>
<feature type="transmembrane region" description="Helical" evidence="10">
    <location>
        <begin position="451"/>
        <end position="472"/>
    </location>
</feature>
<evidence type="ECO:0000256" key="2">
    <source>
        <dbReference type="ARBA" id="ARBA00022692"/>
    </source>
</evidence>
<evidence type="ECO:0000256" key="7">
    <source>
        <dbReference type="ARBA" id="ARBA00023180"/>
    </source>
</evidence>
<gene>
    <name evidence="15" type="primary">LOC101857527</name>
</gene>
<keyword evidence="6 10" id="KW-0472">Membrane</keyword>
<dbReference type="InterPro" id="IPR054101">
    <property type="entry name" value="TMEM87A/B_GOLD"/>
</dbReference>
<dbReference type="Pfam" id="PF21901">
    <property type="entry name" value="TMEM87A-B_GOLD"/>
    <property type="match status" value="1"/>
</dbReference>
<comment type="subcellular location">
    <subcellularLocation>
        <location evidence="1">Golgi apparatus membrane</location>
        <topology evidence="1">Multi-pass membrane protein</topology>
    </subcellularLocation>
</comment>
<feature type="transmembrane region" description="Helical" evidence="10">
    <location>
        <begin position="344"/>
        <end position="364"/>
    </location>
</feature>
<feature type="transmembrane region" description="Helical" evidence="10">
    <location>
        <begin position="420"/>
        <end position="439"/>
    </location>
</feature>
<organism evidence="14 15">
    <name type="scientific">Aplysia californica</name>
    <name type="common">California sea hare</name>
    <dbReference type="NCBI Taxonomy" id="6500"/>
    <lineage>
        <taxon>Eukaryota</taxon>
        <taxon>Metazoa</taxon>
        <taxon>Spiralia</taxon>
        <taxon>Lophotrochozoa</taxon>
        <taxon>Mollusca</taxon>
        <taxon>Gastropoda</taxon>
        <taxon>Heterobranchia</taxon>
        <taxon>Euthyneura</taxon>
        <taxon>Tectipleura</taxon>
        <taxon>Aplysiida</taxon>
        <taxon>Aplysioidea</taxon>
        <taxon>Aplysiidae</taxon>
        <taxon>Aplysia</taxon>
    </lineage>
</organism>
<feature type="domain" description="GOST seven transmembrane" evidence="12">
    <location>
        <begin position="311"/>
        <end position="556"/>
    </location>
</feature>
<evidence type="ECO:0000256" key="1">
    <source>
        <dbReference type="ARBA" id="ARBA00004653"/>
    </source>
</evidence>
<evidence type="ECO:0000256" key="4">
    <source>
        <dbReference type="ARBA" id="ARBA00022989"/>
    </source>
</evidence>
<evidence type="ECO:0000256" key="11">
    <source>
        <dbReference type="SAM" id="SignalP"/>
    </source>
</evidence>
<evidence type="ECO:0000256" key="5">
    <source>
        <dbReference type="ARBA" id="ARBA00023034"/>
    </source>
</evidence>
<keyword evidence="2 10" id="KW-0812">Transmembrane</keyword>
<dbReference type="Pfam" id="PF06814">
    <property type="entry name" value="GOST_TM"/>
    <property type="match status" value="1"/>
</dbReference>
<dbReference type="GeneID" id="101857527"/>
<feature type="transmembrane region" description="Helical" evidence="10">
    <location>
        <begin position="493"/>
        <end position="512"/>
    </location>
</feature>
<keyword evidence="7" id="KW-0325">Glycoprotein</keyword>
<feature type="signal peptide" evidence="11">
    <location>
        <begin position="1"/>
        <end position="25"/>
    </location>
</feature>
<evidence type="ECO:0000259" key="13">
    <source>
        <dbReference type="Pfam" id="PF21901"/>
    </source>
</evidence>
<protein>
    <submittedName>
        <fullName evidence="15">Transmembrane protein 87A</fullName>
    </submittedName>
</protein>
<evidence type="ECO:0000256" key="8">
    <source>
        <dbReference type="ARBA" id="ARBA00044946"/>
    </source>
</evidence>
<evidence type="ECO:0000256" key="9">
    <source>
        <dbReference type="SAM" id="MobiDB-lite"/>
    </source>
</evidence>
<keyword evidence="5" id="KW-0333">Golgi apparatus</keyword>
<feature type="chain" id="PRO_5046099082" evidence="11">
    <location>
        <begin position="26"/>
        <end position="648"/>
    </location>
</feature>
<evidence type="ECO:0000259" key="12">
    <source>
        <dbReference type="Pfam" id="PF06814"/>
    </source>
</evidence>
<accession>A0ABM0ZUN0</accession>
<dbReference type="PANTHER" id="PTHR21229">
    <property type="entry name" value="LUNG SEVEN TRANSMEMBRANE RECEPTOR"/>
    <property type="match status" value="1"/>
</dbReference>
<feature type="transmembrane region" description="Helical" evidence="10">
    <location>
        <begin position="310"/>
        <end position="332"/>
    </location>
</feature>
<evidence type="ECO:0000256" key="10">
    <source>
        <dbReference type="SAM" id="Phobius"/>
    </source>
</evidence>
<keyword evidence="4 10" id="KW-1133">Transmembrane helix</keyword>
<evidence type="ECO:0000313" key="14">
    <source>
        <dbReference type="Proteomes" id="UP000694888"/>
    </source>
</evidence>
<feature type="compositionally biased region" description="Low complexity" evidence="9">
    <location>
        <begin position="227"/>
        <end position="245"/>
    </location>
</feature>
<feature type="transmembrane region" description="Helical" evidence="10">
    <location>
        <begin position="532"/>
        <end position="549"/>
    </location>
</feature>
<evidence type="ECO:0000256" key="6">
    <source>
        <dbReference type="ARBA" id="ARBA00023136"/>
    </source>
</evidence>
<feature type="region of interest" description="Disordered" evidence="9">
    <location>
        <begin position="140"/>
        <end position="251"/>
    </location>
</feature>
<evidence type="ECO:0000313" key="15">
    <source>
        <dbReference type="RefSeq" id="XP_012934809.1"/>
    </source>
</evidence>
<dbReference type="RefSeq" id="XP_012934809.1">
    <property type="nucleotide sequence ID" value="XM_013079355.1"/>
</dbReference>
<dbReference type="InterPro" id="IPR053937">
    <property type="entry name" value="GOST_TM"/>
</dbReference>
<evidence type="ECO:0000256" key="3">
    <source>
        <dbReference type="ARBA" id="ARBA00022729"/>
    </source>
</evidence>
<comment type="similarity">
    <text evidence="8">Belongs to the LU7TM family. TMEM87 subfamily.</text>
</comment>
<feature type="domain" description="TMEM87A/B GOLD" evidence="13">
    <location>
        <begin position="27"/>
        <end position="178"/>
    </location>
</feature>